<evidence type="ECO:0000256" key="1">
    <source>
        <dbReference type="SAM" id="MobiDB-lite"/>
    </source>
</evidence>
<dbReference type="AlphaFoldDB" id="A0A6A0A5E0"/>
<name>A0A6A0A5E0_HAELA</name>
<feature type="compositionally biased region" description="Low complexity" evidence="1">
    <location>
        <begin position="17"/>
        <end position="28"/>
    </location>
</feature>
<comment type="caution">
    <text evidence="2">The sequence shown here is derived from an EMBL/GenBank/DDBJ whole genome shotgun (WGS) entry which is preliminary data.</text>
</comment>
<reference evidence="2 3" key="1">
    <citation type="submission" date="2020-02" db="EMBL/GenBank/DDBJ databases">
        <title>Draft genome sequence of Haematococcus lacustris strain NIES-144.</title>
        <authorList>
            <person name="Morimoto D."/>
            <person name="Nakagawa S."/>
            <person name="Yoshida T."/>
            <person name="Sawayama S."/>
        </authorList>
    </citation>
    <scope>NUCLEOTIDE SEQUENCE [LARGE SCALE GENOMIC DNA]</scope>
    <source>
        <strain evidence="2 3">NIES-144</strain>
    </source>
</reference>
<evidence type="ECO:0000313" key="3">
    <source>
        <dbReference type="Proteomes" id="UP000485058"/>
    </source>
</evidence>
<accession>A0A6A0A5E0</accession>
<evidence type="ECO:0000313" key="2">
    <source>
        <dbReference type="EMBL" id="GFH27721.1"/>
    </source>
</evidence>
<keyword evidence="3" id="KW-1185">Reference proteome</keyword>
<protein>
    <submittedName>
        <fullName evidence="2">Uncharacterized protein</fullName>
    </submittedName>
</protein>
<sequence>MIEKRLTGTTPSPRLKLAASPSTPPALAGTGKAYENWWQPARIQPTLGWARGRRARLGQRLVRRARLGWQLGWLLCPGQGRGRWARLGQRLGSQDRQGWQPDWQPCQRGGGWSYTGSRPRRGACFGQGSRMSACRSTQQRHFRGLGNQKGEYGRGNSLYAHIGKSKLIEKATARLNAHRVMAKKKRKGSAEEKKGPPKKLVSLASRQATTGAPGWLGHEQTSSTLPPPCESPHCLCPRIVPWPVTSEPALSHNWARARITSKLGKEPKRRKTRMNKLRNKGFQIERTVGTIPTVGINPQTVREINLVKQTHTLFKAVGRP</sequence>
<organism evidence="2 3">
    <name type="scientific">Haematococcus lacustris</name>
    <name type="common">Green alga</name>
    <name type="synonym">Haematococcus pluvialis</name>
    <dbReference type="NCBI Taxonomy" id="44745"/>
    <lineage>
        <taxon>Eukaryota</taxon>
        <taxon>Viridiplantae</taxon>
        <taxon>Chlorophyta</taxon>
        <taxon>core chlorophytes</taxon>
        <taxon>Chlorophyceae</taxon>
        <taxon>CS clade</taxon>
        <taxon>Chlamydomonadales</taxon>
        <taxon>Haematococcaceae</taxon>
        <taxon>Haematococcus</taxon>
    </lineage>
</organism>
<dbReference type="EMBL" id="BLLF01003591">
    <property type="protein sequence ID" value="GFH27721.1"/>
    <property type="molecule type" value="Genomic_DNA"/>
</dbReference>
<gene>
    <name evidence="2" type="ORF">HaLaN_26092</name>
</gene>
<dbReference type="Proteomes" id="UP000485058">
    <property type="component" value="Unassembled WGS sequence"/>
</dbReference>
<feature type="region of interest" description="Disordered" evidence="1">
    <location>
        <begin position="1"/>
        <end position="30"/>
    </location>
</feature>
<proteinExistence type="predicted"/>